<evidence type="ECO:0000313" key="2">
    <source>
        <dbReference type="EMBL" id="KAK8237815.1"/>
    </source>
</evidence>
<accession>A0ABR1YS53</accession>
<organism evidence="2 3">
    <name type="scientific">Phyllosticta capitalensis</name>
    <dbReference type="NCBI Taxonomy" id="121624"/>
    <lineage>
        <taxon>Eukaryota</taxon>
        <taxon>Fungi</taxon>
        <taxon>Dikarya</taxon>
        <taxon>Ascomycota</taxon>
        <taxon>Pezizomycotina</taxon>
        <taxon>Dothideomycetes</taxon>
        <taxon>Dothideomycetes incertae sedis</taxon>
        <taxon>Botryosphaeriales</taxon>
        <taxon>Phyllostictaceae</taxon>
        <taxon>Phyllosticta</taxon>
    </lineage>
</organism>
<evidence type="ECO:0000313" key="3">
    <source>
        <dbReference type="Proteomes" id="UP001492380"/>
    </source>
</evidence>
<dbReference type="Proteomes" id="UP001492380">
    <property type="component" value="Unassembled WGS sequence"/>
</dbReference>
<dbReference type="SUPFAM" id="SSF81383">
    <property type="entry name" value="F-box domain"/>
    <property type="match status" value="1"/>
</dbReference>
<comment type="caution">
    <text evidence="2">The sequence shown here is derived from an EMBL/GenBank/DDBJ whole genome shotgun (WGS) entry which is preliminary data.</text>
</comment>
<name>A0ABR1YS53_9PEZI</name>
<proteinExistence type="predicted"/>
<evidence type="ECO:0008006" key="4">
    <source>
        <dbReference type="Google" id="ProtNLM"/>
    </source>
</evidence>
<protein>
    <recommendedName>
        <fullName evidence="4">F-box domain-containing protein</fullName>
    </recommendedName>
</protein>
<gene>
    <name evidence="2" type="ORF">HDK90DRAFT_204966</name>
</gene>
<dbReference type="EMBL" id="JBBWRZ010000004">
    <property type="protein sequence ID" value="KAK8237815.1"/>
    <property type="molecule type" value="Genomic_DNA"/>
</dbReference>
<evidence type="ECO:0000256" key="1">
    <source>
        <dbReference type="SAM" id="MobiDB-lite"/>
    </source>
</evidence>
<reference evidence="2 3" key="1">
    <citation type="submission" date="2024-04" db="EMBL/GenBank/DDBJ databases">
        <title>Phyllosticta paracitricarpa is synonymous to the EU quarantine fungus P. citricarpa based on phylogenomic analyses.</title>
        <authorList>
            <consortium name="Lawrence Berkeley National Laboratory"/>
            <person name="Van Ingen-Buijs V.A."/>
            <person name="Van Westerhoven A.C."/>
            <person name="Haridas S."/>
            <person name="Skiadas P."/>
            <person name="Martin F."/>
            <person name="Groenewald J.Z."/>
            <person name="Crous P.W."/>
            <person name="Seidl M.F."/>
        </authorList>
    </citation>
    <scope>NUCLEOTIDE SEQUENCE [LARGE SCALE GENOMIC DNA]</scope>
    <source>
        <strain evidence="2 3">CBS 123374</strain>
    </source>
</reference>
<sequence>MKSCTLIWNSVNIFSLSVANVPSGPFLMSMRATPLHHRRLEGQGHGPPVFSHNPFSVLDPIPNVEVSPPKSRTESWPKKNAKTTKVNATDEWQTTTEARIKNTKATVVNSKDEESEDVKPVGLTFTELEATETEATDVEAPTTQQTDDKCILSELPGELQNMIPQYLDDYSRLCLGATSRYFHRVVDLTREEKEEKARWISTLGRWYFACSMCFQWKEWTQFGKAQINNKRGRGRSQAKKRFCIACGLEWKLYSSGNVVDAYFNGEFNGVSFKDSSGWEPMLYGLDYFAWFKDSFGDPFGQGDGTLG</sequence>
<dbReference type="InterPro" id="IPR036047">
    <property type="entry name" value="F-box-like_dom_sf"/>
</dbReference>
<keyword evidence="3" id="KW-1185">Reference proteome</keyword>
<dbReference type="CDD" id="cd09917">
    <property type="entry name" value="F-box_SF"/>
    <property type="match status" value="1"/>
</dbReference>
<feature type="region of interest" description="Disordered" evidence="1">
    <location>
        <begin position="66"/>
        <end position="86"/>
    </location>
</feature>